<keyword evidence="2" id="KW-1185">Reference proteome</keyword>
<evidence type="ECO:0000313" key="1">
    <source>
        <dbReference type="EMBL" id="GAS88889.1"/>
    </source>
</evidence>
<comment type="caution">
    <text evidence="1">The sequence shown here is derived from an EMBL/GenBank/DDBJ whole genome shotgun (WGS) entry which is preliminary data.</text>
</comment>
<organism evidence="1 2">
    <name type="scientific">Mycolicibacterium brisbanense</name>
    <dbReference type="NCBI Taxonomy" id="146020"/>
    <lineage>
        <taxon>Bacteria</taxon>
        <taxon>Bacillati</taxon>
        <taxon>Actinomycetota</taxon>
        <taxon>Actinomycetes</taxon>
        <taxon>Mycobacteriales</taxon>
        <taxon>Mycobacteriaceae</taxon>
        <taxon>Mycolicibacterium</taxon>
    </lineage>
</organism>
<accession>A0A100VZK1</accession>
<dbReference type="EMBL" id="BCSX01000024">
    <property type="protein sequence ID" value="GAS88889.1"/>
    <property type="molecule type" value="Genomic_DNA"/>
</dbReference>
<proteinExistence type="predicted"/>
<protein>
    <submittedName>
        <fullName evidence="1">Uncharacterized protein</fullName>
    </submittedName>
</protein>
<evidence type="ECO:0000313" key="2">
    <source>
        <dbReference type="Proteomes" id="UP000069620"/>
    </source>
</evidence>
<dbReference type="AlphaFoldDB" id="A0A100VZK1"/>
<dbReference type="Proteomes" id="UP000069620">
    <property type="component" value="Unassembled WGS sequence"/>
</dbReference>
<gene>
    <name evidence="1" type="ORF">RMCB_2985</name>
</gene>
<name>A0A100VZK1_9MYCO</name>
<sequence>MTATCNTWAKHFQSVWEERAADPAYPLWCRVAWLAFARHKANGHATFQRGQIAEIFGGFGKDGFKPLDPNNLQRAIRDAKKAGLLDESSCAECLVVPAHAIEGGWGGNPDSPCAVHLRKADQRKQRAKVGQ</sequence>
<reference evidence="2" key="2">
    <citation type="submission" date="2016-02" db="EMBL/GenBank/DDBJ databases">
        <title>Draft genome sequence of five rapidly growing Mycobacterium species.</title>
        <authorList>
            <person name="Katahira K."/>
            <person name="Gotou Y."/>
            <person name="Iida K."/>
            <person name="Ogura Y."/>
            <person name="Hayashi T."/>
        </authorList>
    </citation>
    <scope>NUCLEOTIDE SEQUENCE [LARGE SCALE GENOMIC DNA]</scope>
    <source>
        <strain evidence="2">JCM15654</strain>
    </source>
</reference>
<reference evidence="2" key="1">
    <citation type="journal article" date="2016" name="Genome Announc.">
        <title>Draft Genome Sequences of Five Rapidly Growing Mycobacterium Species, M. thermoresistibile, M. fortuitum subsp. acetamidolyticum, M. canariasense, M. brisbanense, and M. novocastrense.</title>
        <authorList>
            <person name="Katahira K."/>
            <person name="Ogura Y."/>
            <person name="Gotoh Y."/>
            <person name="Hayashi T."/>
        </authorList>
    </citation>
    <scope>NUCLEOTIDE SEQUENCE [LARGE SCALE GENOMIC DNA]</scope>
    <source>
        <strain evidence="2">JCM15654</strain>
    </source>
</reference>
<dbReference type="STRING" id="146020.RMCB_2985"/>